<dbReference type="EMBL" id="SRXW01000001">
    <property type="protein sequence ID" value="TGY90198.1"/>
    <property type="molecule type" value="Genomic_DNA"/>
</dbReference>
<evidence type="ECO:0000259" key="1">
    <source>
        <dbReference type="Pfam" id="PF04248"/>
    </source>
</evidence>
<sequence>MAKLEISEANLVVNPDAEAHFMRIQDAGKEVAVLAGDQLLAETGRARRVIEFGHQDFLEPVVYLPKEDVRVVLHPGDKATHCPLKGDTTYFHTEAVGQQLEDIAWEYTDPYERAEALKGLVAFDPERVTIIERPMRD</sequence>
<proteinExistence type="predicted"/>
<evidence type="ECO:0000313" key="3">
    <source>
        <dbReference type="Proteomes" id="UP000308054"/>
    </source>
</evidence>
<evidence type="ECO:0000313" key="2">
    <source>
        <dbReference type="EMBL" id="TGY90198.1"/>
    </source>
</evidence>
<feature type="domain" description="DUF427" evidence="1">
    <location>
        <begin position="32"/>
        <end position="125"/>
    </location>
</feature>
<dbReference type="Proteomes" id="UP000308054">
    <property type="component" value="Unassembled WGS sequence"/>
</dbReference>
<dbReference type="RefSeq" id="WP_135994696.1">
    <property type="nucleotide sequence ID" value="NZ_CP071057.1"/>
</dbReference>
<dbReference type="InterPro" id="IPR038694">
    <property type="entry name" value="DUF427_sf"/>
</dbReference>
<dbReference type="Gene3D" id="2.170.150.40">
    <property type="entry name" value="Domain of unknown function (DUF427)"/>
    <property type="match status" value="1"/>
</dbReference>
<keyword evidence="3" id="KW-1185">Reference proteome</keyword>
<dbReference type="Pfam" id="PF04248">
    <property type="entry name" value="NTP_transf_9"/>
    <property type="match status" value="1"/>
</dbReference>
<accession>A0A4S2H471</accession>
<dbReference type="InterPro" id="IPR007361">
    <property type="entry name" value="DUF427"/>
</dbReference>
<protein>
    <submittedName>
        <fullName evidence="2">DUF427 domain-containing protein</fullName>
    </submittedName>
</protein>
<dbReference type="OrthoDB" id="9815163at2"/>
<organism evidence="2 3">
    <name type="scientific">Marinicauda algicola</name>
    <dbReference type="NCBI Taxonomy" id="2029849"/>
    <lineage>
        <taxon>Bacteria</taxon>
        <taxon>Pseudomonadati</taxon>
        <taxon>Pseudomonadota</taxon>
        <taxon>Alphaproteobacteria</taxon>
        <taxon>Maricaulales</taxon>
        <taxon>Maricaulaceae</taxon>
        <taxon>Marinicauda</taxon>
    </lineage>
</organism>
<comment type="caution">
    <text evidence="2">The sequence shown here is derived from an EMBL/GenBank/DDBJ whole genome shotgun (WGS) entry which is preliminary data.</text>
</comment>
<reference evidence="2 3" key="1">
    <citation type="journal article" date="2017" name="Int. J. Syst. Evol. Microbiol.">
        <title>Marinicauda algicola sp. nov., isolated from a marine red alga Rhodosorus marinus.</title>
        <authorList>
            <person name="Jeong S.E."/>
            <person name="Jeon S.H."/>
            <person name="Chun B.H."/>
            <person name="Kim D.W."/>
            <person name="Jeon C.O."/>
        </authorList>
    </citation>
    <scope>NUCLEOTIDE SEQUENCE [LARGE SCALE GENOMIC DNA]</scope>
    <source>
        <strain evidence="2 3">JCM 31718</strain>
    </source>
</reference>
<gene>
    <name evidence="2" type="ORF">E5163_03470</name>
</gene>
<dbReference type="AlphaFoldDB" id="A0A4S2H471"/>
<name>A0A4S2H471_9PROT</name>
<dbReference type="PANTHER" id="PTHR34310:SF9">
    <property type="entry name" value="BLR5716 PROTEIN"/>
    <property type="match status" value="1"/>
</dbReference>
<dbReference type="PANTHER" id="PTHR34310">
    <property type="entry name" value="DUF427 DOMAIN PROTEIN (AFU_ORTHOLOGUE AFUA_3G02220)"/>
    <property type="match status" value="1"/>
</dbReference>